<reference evidence="3 4" key="1">
    <citation type="submission" date="2016-12" db="EMBL/GenBank/DDBJ databases">
        <title>Draft genome sequence of Fusarium oxysporum causing rot on Narcissus.</title>
        <authorList>
            <person name="Armitage A.D."/>
            <person name="Taylor A."/>
            <person name="Clarkson J.P."/>
            <person name="Harrison R.J."/>
            <person name="Jackson A.C."/>
        </authorList>
    </citation>
    <scope>NUCLEOTIDE SEQUENCE [LARGE SCALE GENOMIC DNA]</scope>
    <source>
        <strain evidence="3 4">N139</strain>
    </source>
</reference>
<name>A0A4Q2VBV4_FUSOX</name>
<evidence type="ECO:0000313" key="4">
    <source>
        <dbReference type="Proteomes" id="UP000290540"/>
    </source>
</evidence>
<protein>
    <recommendedName>
        <fullName evidence="2">Heterokaryon incompatibility domain-containing protein</fullName>
    </recommendedName>
</protein>
<dbReference type="Pfam" id="PF06985">
    <property type="entry name" value="HET"/>
    <property type="match status" value="1"/>
</dbReference>
<dbReference type="Proteomes" id="UP000290540">
    <property type="component" value="Unassembled WGS sequence"/>
</dbReference>
<organism evidence="3 4">
    <name type="scientific">Fusarium oxysporum f. sp. narcissi</name>
    <dbReference type="NCBI Taxonomy" id="451672"/>
    <lineage>
        <taxon>Eukaryota</taxon>
        <taxon>Fungi</taxon>
        <taxon>Dikarya</taxon>
        <taxon>Ascomycota</taxon>
        <taxon>Pezizomycotina</taxon>
        <taxon>Sordariomycetes</taxon>
        <taxon>Hypocreomycetidae</taxon>
        <taxon>Hypocreales</taxon>
        <taxon>Nectriaceae</taxon>
        <taxon>Fusarium</taxon>
        <taxon>Fusarium oxysporum species complex</taxon>
    </lineage>
</organism>
<sequence>MENSAHQPIAELDAIVNATQSCPICRDLQPGDDDDEFNTIGTQSLRDDCGYCRILKSAMNSLADGPTTQIFVHSKEGGPISVEYFSEKNPGSEDSYASKAGFIIYSHDKSRLIPDLGILSAYPESTELDASVNFINAQMSECSTKHEPCKKQLESPLPTRVVSVGSSDADIRLVELKNVPARYVTLSHCWGRKQPLRTIIANFEDMKKSIDANSLPIVFQQAIWIVRMLKIDYIWIDSLCIIQDSQSDWELESLQMCDYYENSFLTISTATSPNSTIPFLGPRDKRWWPAKLNLTNGSRSEDVYAQRIPSEPEEEGILFTRAWTWQEAAMSSRTIYFTPSELIWECLEHVVPQRYIPDLEASGRLGFSKVLSILRFSLNPDMDRDIDRSVGDSSDDILGSENPMGIPPPGFDSAISSNASALSRPDSPSSISSDANIMNFVWDMWDDLVTYYSRRHLTFVTDKLPALSGVASRVHKITKSRYLAGMWEDNLGIELCWARAYRGYQDLPTLSTQYVAPSWSWASIHGAVKSRVERTISTFEPSFTIIEASSNVSGLNPFGGVTAGHLLMRGQIAEAMLTCDDPQTSLYYKISGPTDKWEFSPDSILVLNNGNVSRTKQDPKPSKFTAKIHCLYIGSRYSARGDESDREFFMLVLGQSENADGDKSFCRIGLAYSQSNLLFKGAPVLDVKVNACHTYEKCSNGEYAPASPPVNPEPPKPIYPGKPPVVVVPDVPEQSFKLSKTEQHYKPVSPEHSGTPKQPKTPESPENTTKPEAPVTTGSNETPEVLVATAGAAKKTFAGVAAAFAGLAFLL</sequence>
<gene>
    <name evidence="3" type="ORF">BFJ63_vAg12114</name>
</gene>
<evidence type="ECO:0000256" key="1">
    <source>
        <dbReference type="SAM" id="MobiDB-lite"/>
    </source>
</evidence>
<comment type="caution">
    <text evidence="3">The sequence shown here is derived from an EMBL/GenBank/DDBJ whole genome shotgun (WGS) entry which is preliminary data.</text>
</comment>
<dbReference type="PANTHER" id="PTHR33112:SF9">
    <property type="entry name" value="HETEROKARYON INCOMPATIBILITY DOMAIN-CONTAINING PROTEIN"/>
    <property type="match status" value="1"/>
</dbReference>
<accession>A0A4Q2VBV4</accession>
<evidence type="ECO:0000259" key="2">
    <source>
        <dbReference type="Pfam" id="PF06985"/>
    </source>
</evidence>
<dbReference type="EMBL" id="MQTW01000115">
    <property type="protein sequence ID" value="RYC84971.1"/>
    <property type="molecule type" value="Genomic_DNA"/>
</dbReference>
<feature type="region of interest" description="Disordered" evidence="1">
    <location>
        <begin position="740"/>
        <end position="781"/>
    </location>
</feature>
<feature type="compositionally biased region" description="Polar residues" evidence="1">
    <location>
        <begin position="764"/>
        <end position="781"/>
    </location>
</feature>
<dbReference type="InterPro" id="IPR010730">
    <property type="entry name" value="HET"/>
</dbReference>
<dbReference type="AlphaFoldDB" id="A0A4Q2VBV4"/>
<proteinExistence type="predicted"/>
<dbReference type="PANTHER" id="PTHR33112">
    <property type="entry name" value="DOMAIN PROTEIN, PUTATIVE-RELATED"/>
    <property type="match status" value="1"/>
</dbReference>
<feature type="domain" description="Heterokaryon incompatibility" evidence="2">
    <location>
        <begin position="183"/>
        <end position="327"/>
    </location>
</feature>
<evidence type="ECO:0000313" key="3">
    <source>
        <dbReference type="EMBL" id="RYC84971.1"/>
    </source>
</evidence>